<name>A0A9N7THC7_PLEPL</name>
<evidence type="ECO:0000256" key="1">
    <source>
        <dbReference type="SAM" id="MobiDB-lite"/>
    </source>
</evidence>
<dbReference type="EMBL" id="CADEAL010000030">
    <property type="protein sequence ID" value="CAB1412992.1"/>
    <property type="molecule type" value="Genomic_DNA"/>
</dbReference>
<comment type="caution">
    <text evidence="2">The sequence shown here is derived from an EMBL/GenBank/DDBJ whole genome shotgun (WGS) entry which is preliminary data.</text>
</comment>
<evidence type="ECO:0000313" key="3">
    <source>
        <dbReference type="Proteomes" id="UP001153269"/>
    </source>
</evidence>
<accession>A0A9N7THC7</accession>
<feature type="compositionally biased region" description="Basic and acidic residues" evidence="1">
    <location>
        <begin position="36"/>
        <end position="48"/>
    </location>
</feature>
<gene>
    <name evidence="2" type="ORF">PLEPLA_LOCUS689</name>
</gene>
<protein>
    <submittedName>
        <fullName evidence="2">Uncharacterized protein</fullName>
    </submittedName>
</protein>
<dbReference type="AlphaFoldDB" id="A0A9N7THC7"/>
<proteinExistence type="predicted"/>
<dbReference type="Proteomes" id="UP001153269">
    <property type="component" value="Unassembled WGS sequence"/>
</dbReference>
<sequence length="165" mass="18213">MEREKKKERDAVKDSDNERISGRRDDASRGCGRVGGTEERGGGEERRGKALMISGSHEICTACRSRLPRFTEPRLESSSPSLPSFLTAVPSYYLFSPPPKPPRLSLSIAGISLSPRSPLATFTPLSLPPPSLPLSLSHYPFLILFRYDTHCYPMDSSSLCQTGKK</sequence>
<evidence type="ECO:0000313" key="2">
    <source>
        <dbReference type="EMBL" id="CAB1412992.1"/>
    </source>
</evidence>
<keyword evidence="3" id="KW-1185">Reference proteome</keyword>
<reference evidence="2" key="1">
    <citation type="submission" date="2020-03" db="EMBL/GenBank/DDBJ databases">
        <authorList>
            <person name="Weist P."/>
        </authorList>
    </citation>
    <scope>NUCLEOTIDE SEQUENCE</scope>
</reference>
<organism evidence="2 3">
    <name type="scientific">Pleuronectes platessa</name>
    <name type="common">European plaice</name>
    <dbReference type="NCBI Taxonomy" id="8262"/>
    <lineage>
        <taxon>Eukaryota</taxon>
        <taxon>Metazoa</taxon>
        <taxon>Chordata</taxon>
        <taxon>Craniata</taxon>
        <taxon>Vertebrata</taxon>
        <taxon>Euteleostomi</taxon>
        <taxon>Actinopterygii</taxon>
        <taxon>Neopterygii</taxon>
        <taxon>Teleostei</taxon>
        <taxon>Neoteleostei</taxon>
        <taxon>Acanthomorphata</taxon>
        <taxon>Carangaria</taxon>
        <taxon>Pleuronectiformes</taxon>
        <taxon>Pleuronectoidei</taxon>
        <taxon>Pleuronectidae</taxon>
        <taxon>Pleuronectes</taxon>
    </lineage>
</organism>
<feature type="compositionally biased region" description="Basic and acidic residues" evidence="1">
    <location>
        <begin position="1"/>
        <end position="28"/>
    </location>
</feature>
<feature type="region of interest" description="Disordered" evidence="1">
    <location>
        <begin position="1"/>
        <end position="49"/>
    </location>
</feature>